<evidence type="ECO:0000256" key="5">
    <source>
        <dbReference type="ARBA" id="ARBA00022670"/>
    </source>
</evidence>
<keyword evidence="9" id="KW-0862">Zinc</keyword>
<reference evidence="14 15" key="1">
    <citation type="journal article" date="2014" name="Appl. Environ. Microbiol.">
        <title>Comparative Genome Analysis of 'Candidatus Methanoplasma termitum' Indicates a New Mode of Energy Metabolism in the Seventh Order of Methanogens.</title>
        <authorList>
            <person name="Lang K."/>
            <person name="Schuldes J."/>
            <person name="Klingl A."/>
            <person name="Poehlein A."/>
            <person name="Daniel R."/>
            <person name="Brune A."/>
        </authorList>
    </citation>
    <scope>NUCLEOTIDE SEQUENCE [LARGE SCALE GENOMIC DNA]</scope>
    <source>
        <strain evidence="15">Mpt1</strain>
    </source>
</reference>
<keyword evidence="6 13" id="KW-0812">Transmembrane</keyword>
<dbReference type="PANTHER" id="PTHR35864">
    <property type="entry name" value="ZINC METALLOPROTEASE MJ0611-RELATED"/>
    <property type="match status" value="1"/>
</dbReference>
<dbReference type="GO" id="GO:0006508">
    <property type="term" value="P:proteolysis"/>
    <property type="evidence" value="ECO:0007669"/>
    <property type="project" value="UniProtKB-KW"/>
</dbReference>
<dbReference type="PANTHER" id="PTHR35864:SF1">
    <property type="entry name" value="ZINC METALLOPROTEASE YWHC-RELATED"/>
    <property type="match status" value="1"/>
</dbReference>
<evidence type="ECO:0000256" key="11">
    <source>
        <dbReference type="ARBA" id="ARBA00023049"/>
    </source>
</evidence>
<comment type="cofactor">
    <cofactor evidence="1">
        <name>Zn(2+)</name>
        <dbReference type="ChEBI" id="CHEBI:29105"/>
    </cofactor>
</comment>
<keyword evidence="4" id="KW-1003">Cell membrane</keyword>
<dbReference type="InterPro" id="IPR044537">
    <property type="entry name" value="Rip2-like"/>
</dbReference>
<dbReference type="OrthoDB" id="86131at2157"/>
<dbReference type="STRING" id="1577791.Mpt1_c09050"/>
<name>A0A0A7LGZ2_9ARCH</name>
<dbReference type="Proteomes" id="UP000030787">
    <property type="component" value="Chromosome"/>
</dbReference>
<evidence type="ECO:0000256" key="3">
    <source>
        <dbReference type="ARBA" id="ARBA00007931"/>
    </source>
</evidence>
<evidence type="ECO:0000256" key="1">
    <source>
        <dbReference type="ARBA" id="ARBA00001947"/>
    </source>
</evidence>
<keyword evidence="11 14" id="KW-0482">Metalloprotease</keyword>
<feature type="transmembrane region" description="Helical" evidence="13">
    <location>
        <begin position="97"/>
        <end position="124"/>
    </location>
</feature>
<dbReference type="KEGG" id="mear:Mpt1_c09050"/>
<dbReference type="EC" id="3.4.24.-" evidence="14"/>
<keyword evidence="12 13" id="KW-0472">Membrane</keyword>
<dbReference type="GeneID" id="24818568"/>
<feature type="transmembrane region" description="Helical" evidence="13">
    <location>
        <begin position="29"/>
        <end position="47"/>
    </location>
</feature>
<dbReference type="HOGENOM" id="CLU_099718_0_0_2"/>
<keyword evidence="15" id="KW-1185">Reference proteome</keyword>
<keyword evidence="7" id="KW-0479">Metal-binding</keyword>
<keyword evidence="10 13" id="KW-1133">Transmembrane helix</keyword>
<evidence type="ECO:0000256" key="8">
    <source>
        <dbReference type="ARBA" id="ARBA00022801"/>
    </source>
</evidence>
<comment type="similarity">
    <text evidence="3">Belongs to the peptidase M50B family.</text>
</comment>
<dbReference type="GO" id="GO:0005886">
    <property type="term" value="C:plasma membrane"/>
    <property type="evidence" value="ECO:0007669"/>
    <property type="project" value="UniProtKB-SubCell"/>
</dbReference>
<feature type="transmembrane region" description="Helical" evidence="13">
    <location>
        <begin position="207"/>
        <end position="226"/>
    </location>
</feature>
<dbReference type="EMBL" id="CP010070">
    <property type="protein sequence ID" value="AIZ56781.1"/>
    <property type="molecule type" value="Genomic_DNA"/>
</dbReference>
<keyword evidence="8 14" id="KW-0378">Hydrolase</keyword>
<comment type="subcellular location">
    <subcellularLocation>
        <location evidence="2">Cell membrane</location>
        <topology evidence="2">Multi-pass membrane protein</topology>
    </subcellularLocation>
</comment>
<evidence type="ECO:0000313" key="15">
    <source>
        <dbReference type="Proteomes" id="UP000030787"/>
    </source>
</evidence>
<evidence type="ECO:0000256" key="2">
    <source>
        <dbReference type="ARBA" id="ARBA00004651"/>
    </source>
</evidence>
<evidence type="ECO:0000256" key="6">
    <source>
        <dbReference type="ARBA" id="ARBA00022692"/>
    </source>
</evidence>
<evidence type="ECO:0000256" key="12">
    <source>
        <dbReference type="ARBA" id="ARBA00023136"/>
    </source>
</evidence>
<dbReference type="RefSeq" id="WP_052399290.1">
    <property type="nucleotide sequence ID" value="NZ_CP010070.1"/>
</dbReference>
<protein>
    <submittedName>
        <fullName evidence="14">Zinc metalloprotease</fullName>
        <ecNumber evidence="14">3.4.24.-</ecNumber>
    </submittedName>
</protein>
<evidence type="ECO:0000256" key="10">
    <source>
        <dbReference type="ARBA" id="ARBA00022989"/>
    </source>
</evidence>
<feature type="transmembrane region" description="Helical" evidence="13">
    <location>
        <begin position="59"/>
        <end position="77"/>
    </location>
</feature>
<keyword evidence="5 14" id="KW-0645">Protease</keyword>
<evidence type="ECO:0000256" key="13">
    <source>
        <dbReference type="SAM" id="Phobius"/>
    </source>
</evidence>
<evidence type="ECO:0000256" key="7">
    <source>
        <dbReference type="ARBA" id="ARBA00022723"/>
    </source>
</evidence>
<feature type="transmembrane region" description="Helical" evidence="13">
    <location>
        <begin position="136"/>
        <end position="163"/>
    </location>
</feature>
<dbReference type="CDD" id="cd06158">
    <property type="entry name" value="S2P-M50_like_1"/>
    <property type="match status" value="1"/>
</dbReference>
<sequence length="228" mass="25382">MQMPGDSLRQVNPTYGSTKGKIRFSKTEVLHIIAAIAVLGIAFSFIMRGNKFDYDTTKNIILIVIMSFILVIFSFLLHEFGHKFVAQRYNAWSEFRAFPYGLVMALIFAVLIGFLFAAPGAVYIKGNIDKNTHGKISLAGPAVNFTISAIAIVVLIFIVPGYIGTLNLLIYRLFQMLAWLNAFLGLFNMIPVLPFDGSKILAWNKPIYAAALLIGIAEVAYVWIYIMS</sequence>
<evidence type="ECO:0000256" key="4">
    <source>
        <dbReference type="ARBA" id="ARBA00022475"/>
    </source>
</evidence>
<organism evidence="14 15">
    <name type="scientific">Candidatus Methanoplasma termitum</name>
    <dbReference type="NCBI Taxonomy" id="1577791"/>
    <lineage>
        <taxon>Archaea</taxon>
        <taxon>Methanobacteriati</taxon>
        <taxon>Thermoplasmatota</taxon>
        <taxon>Thermoplasmata</taxon>
        <taxon>Methanomassiliicoccales</taxon>
        <taxon>Methanomassiliicoccaceae</taxon>
        <taxon>Candidatus Methanoplasma</taxon>
    </lineage>
</organism>
<dbReference type="AlphaFoldDB" id="A0A0A7LGZ2"/>
<proteinExistence type="inferred from homology"/>
<dbReference type="InterPro" id="IPR052348">
    <property type="entry name" value="Metallopeptidase_M50B"/>
</dbReference>
<dbReference type="GO" id="GO:0008237">
    <property type="term" value="F:metallopeptidase activity"/>
    <property type="evidence" value="ECO:0007669"/>
    <property type="project" value="UniProtKB-KW"/>
</dbReference>
<evidence type="ECO:0000313" key="14">
    <source>
        <dbReference type="EMBL" id="AIZ56781.1"/>
    </source>
</evidence>
<evidence type="ECO:0000256" key="9">
    <source>
        <dbReference type="ARBA" id="ARBA00022833"/>
    </source>
</evidence>
<dbReference type="GO" id="GO:0046872">
    <property type="term" value="F:metal ion binding"/>
    <property type="evidence" value="ECO:0007669"/>
    <property type="project" value="UniProtKB-KW"/>
</dbReference>
<gene>
    <name evidence="14" type="ORF">Mpt1_c09050</name>
</gene>
<feature type="transmembrane region" description="Helical" evidence="13">
    <location>
        <begin position="169"/>
        <end position="195"/>
    </location>
</feature>
<accession>A0A0A7LGZ2</accession>